<dbReference type="EnsemblPlants" id="KQK94922">
    <property type="protein sequence ID" value="KQK94922"/>
    <property type="gene ID" value="SETIT_027347mg"/>
</dbReference>
<evidence type="ECO:0000259" key="2">
    <source>
        <dbReference type="Pfam" id="PF03101"/>
    </source>
</evidence>
<feature type="domain" description="FAR1" evidence="2">
    <location>
        <begin position="139"/>
        <end position="225"/>
    </location>
</feature>
<feature type="region of interest" description="Disordered" evidence="1">
    <location>
        <begin position="40"/>
        <end position="59"/>
    </location>
</feature>
<dbReference type="EMBL" id="AGNK02005038">
    <property type="status" value="NOT_ANNOTATED_CDS"/>
    <property type="molecule type" value="Genomic_DNA"/>
</dbReference>
<dbReference type="Pfam" id="PF10551">
    <property type="entry name" value="MULE"/>
    <property type="match status" value="1"/>
</dbReference>
<dbReference type="OMA" id="INIDAYS"/>
<evidence type="ECO:0000313" key="4">
    <source>
        <dbReference type="EnsemblPlants" id="KQK94922"/>
    </source>
</evidence>
<dbReference type="InParanoid" id="K3ZL91"/>
<organism evidence="4 5">
    <name type="scientific">Setaria italica</name>
    <name type="common">Foxtail millet</name>
    <name type="synonym">Panicum italicum</name>
    <dbReference type="NCBI Taxonomy" id="4555"/>
    <lineage>
        <taxon>Eukaryota</taxon>
        <taxon>Viridiplantae</taxon>
        <taxon>Streptophyta</taxon>
        <taxon>Embryophyta</taxon>
        <taxon>Tracheophyta</taxon>
        <taxon>Spermatophyta</taxon>
        <taxon>Magnoliopsida</taxon>
        <taxon>Liliopsida</taxon>
        <taxon>Poales</taxon>
        <taxon>Poaceae</taxon>
        <taxon>PACMAD clade</taxon>
        <taxon>Panicoideae</taxon>
        <taxon>Panicodae</taxon>
        <taxon>Paniceae</taxon>
        <taxon>Cenchrinae</taxon>
        <taxon>Setaria</taxon>
    </lineage>
</organism>
<dbReference type="InterPro" id="IPR004330">
    <property type="entry name" value="FAR1_DNA_bnd_dom"/>
</dbReference>
<proteinExistence type="predicted"/>
<dbReference type="STRING" id="4555.K3ZL91"/>
<evidence type="ECO:0000259" key="3">
    <source>
        <dbReference type="Pfam" id="PF10551"/>
    </source>
</evidence>
<dbReference type="InterPro" id="IPR018289">
    <property type="entry name" value="MULE_transposase_dom"/>
</dbReference>
<protein>
    <submittedName>
        <fullName evidence="4">Uncharacterized protein</fullName>
    </submittedName>
</protein>
<keyword evidence="5" id="KW-1185">Reference proteome</keyword>
<dbReference type="Proteomes" id="UP000004995">
    <property type="component" value="Unassembled WGS sequence"/>
</dbReference>
<reference evidence="5" key="1">
    <citation type="journal article" date="2012" name="Nat. Biotechnol.">
        <title>Reference genome sequence of the model plant Setaria.</title>
        <authorList>
            <person name="Bennetzen J.L."/>
            <person name="Schmutz J."/>
            <person name="Wang H."/>
            <person name="Percifield R."/>
            <person name="Hawkins J."/>
            <person name="Pontaroli A.C."/>
            <person name="Estep M."/>
            <person name="Feng L."/>
            <person name="Vaughn J.N."/>
            <person name="Grimwood J."/>
            <person name="Jenkins J."/>
            <person name="Barry K."/>
            <person name="Lindquist E."/>
            <person name="Hellsten U."/>
            <person name="Deshpande S."/>
            <person name="Wang X."/>
            <person name="Wu X."/>
            <person name="Mitros T."/>
            <person name="Triplett J."/>
            <person name="Yang X."/>
            <person name="Ye C.Y."/>
            <person name="Mauro-Herrera M."/>
            <person name="Wang L."/>
            <person name="Li P."/>
            <person name="Sharma M."/>
            <person name="Sharma R."/>
            <person name="Ronald P.C."/>
            <person name="Panaud O."/>
            <person name="Kellogg E.A."/>
            <person name="Brutnell T.P."/>
            <person name="Doust A.N."/>
            <person name="Tuskan G.A."/>
            <person name="Rokhsar D."/>
            <person name="Devos K.M."/>
        </authorList>
    </citation>
    <scope>NUCLEOTIDE SEQUENCE [LARGE SCALE GENOMIC DNA]</scope>
    <source>
        <strain evidence="5">cv. Yugu1</strain>
    </source>
</reference>
<dbReference type="Gramene" id="KQK94922">
    <property type="protein sequence ID" value="KQK94922"/>
    <property type="gene ID" value="SETIT_027347mg"/>
</dbReference>
<feature type="domain" description="MULE transposase" evidence="3">
    <location>
        <begin position="316"/>
        <end position="389"/>
    </location>
</feature>
<sequence>MKWAIGQPKSRPIQNTAGTSPLSVAVPSLFSAAALHPIPEKSGATGRRRHAATVGPSSGCSADWCNRVTRARSRRSCRAVLRVFSRPCTHVVAREEEPIVNPLARKKVCKRIVNIDRQELEEYEYIVERTFHSEDEGYEFFNAFARNKGFSGRGRLHTQQTKMSRQYVCSKEGAGQPKFLNRETMKRRPRPVTRFDCPFEVAMRHKPEMNIWYVHKYLYTHNHVMARLNEVGFLFSHRRISELQKKEILAYQTAGLRKYQIMDVMEKQYGGPHNVGYAKIANAVLQFMKQQQQENSEFFFDYQTSSKGCLLNLFYTYRTNRHKMPFVPFVGLNHHRSTIIFACAIVSHENVESYEWLLRTLLVAMYKKKPRSIITDGDRAMRKAIRAIFT</sequence>
<evidence type="ECO:0000256" key="1">
    <source>
        <dbReference type="SAM" id="MobiDB-lite"/>
    </source>
</evidence>
<dbReference type="eggNOG" id="ENOG502RYFA">
    <property type="taxonomic scope" value="Eukaryota"/>
</dbReference>
<dbReference type="PANTHER" id="PTHR47718:SF13">
    <property type="entry name" value="OS09G0290500 PROTEIN"/>
    <property type="match status" value="1"/>
</dbReference>
<dbReference type="HOGENOM" id="CLU_708632_0_0_1"/>
<accession>K3ZL91</accession>
<evidence type="ECO:0000313" key="5">
    <source>
        <dbReference type="Proteomes" id="UP000004995"/>
    </source>
</evidence>
<dbReference type="AlphaFoldDB" id="K3ZL91"/>
<reference evidence="4" key="2">
    <citation type="submission" date="2018-08" db="UniProtKB">
        <authorList>
            <consortium name="EnsemblPlants"/>
        </authorList>
    </citation>
    <scope>IDENTIFICATION</scope>
    <source>
        <strain evidence="4">Yugu1</strain>
    </source>
</reference>
<name>K3ZL91_SETIT</name>
<dbReference type="PANTHER" id="PTHR47718">
    <property type="entry name" value="OS01G0519700 PROTEIN"/>
    <property type="match status" value="1"/>
</dbReference>
<dbReference type="Pfam" id="PF03101">
    <property type="entry name" value="FAR1"/>
    <property type="match status" value="1"/>
</dbReference>